<reference evidence="1" key="1">
    <citation type="submission" date="2018-02" db="EMBL/GenBank/DDBJ databases">
        <title>Rhizophora mucronata_Transcriptome.</title>
        <authorList>
            <person name="Meera S.P."/>
            <person name="Sreeshan A."/>
            <person name="Augustine A."/>
        </authorList>
    </citation>
    <scope>NUCLEOTIDE SEQUENCE</scope>
    <source>
        <tissue evidence="1">Leaf</tissue>
    </source>
</reference>
<accession>A0A2P2NUS6</accession>
<protein>
    <submittedName>
        <fullName evidence="1">Uncharacterized protein</fullName>
    </submittedName>
</protein>
<dbReference type="EMBL" id="GGEC01065782">
    <property type="protein sequence ID" value="MBX46266.1"/>
    <property type="molecule type" value="Transcribed_RNA"/>
</dbReference>
<name>A0A2P2NUS6_RHIMU</name>
<evidence type="ECO:0000313" key="1">
    <source>
        <dbReference type="EMBL" id="MBX46266.1"/>
    </source>
</evidence>
<organism evidence="1">
    <name type="scientific">Rhizophora mucronata</name>
    <name type="common">Asiatic mangrove</name>
    <dbReference type="NCBI Taxonomy" id="61149"/>
    <lineage>
        <taxon>Eukaryota</taxon>
        <taxon>Viridiplantae</taxon>
        <taxon>Streptophyta</taxon>
        <taxon>Embryophyta</taxon>
        <taxon>Tracheophyta</taxon>
        <taxon>Spermatophyta</taxon>
        <taxon>Magnoliopsida</taxon>
        <taxon>eudicotyledons</taxon>
        <taxon>Gunneridae</taxon>
        <taxon>Pentapetalae</taxon>
        <taxon>rosids</taxon>
        <taxon>fabids</taxon>
        <taxon>Malpighiales</taxon>
        <taxon>Rhizophoraceae</taxon>
        <taxon>Rhizophora</taxon>
    </lineage>
</organism>
<dbReference type="AlphaFoldDB" id="A0A2P2NUS6"/>
<proteinExistence type="predicted"/>
<sequence>MIPPGCLKKPCSQTFFVVYKCNFVCKLIQASSLHVFPCKLTRWQNDH</sequence>